<organism evidence="4 5">
    <name type="scientific">Periconia digitata</name>
    <dbReference type="NCBI Taxonomy" id="1303443"/>
    <lineage>
        <taxon>Eukaryota</taxon>
        <taxon>Fungi</taxon>
        <taxon>Dikarya</taxon>
        <taxon>Ascomycota</taxon>
        <taxon>Pezizomycotina</taxon>
        <taxon>Dothideomycetes</taxon>
        <taxon>Pleosporomycetidae</taxon>
        <taxon>Pleosporales</taxon>
        <taxon>Massarineae</taxon>
        <taxon>Periconiaceae</taxon>
        <taxon>Periconia</taxon>
    </lineage>
</organism>
<dbReference type="PANTHER" id="PTHR37534:SF46">
    <property type="entry name" value="ZN(II)2CYS6 TRANSCRIPTION FACTOR (EUROFUNG)"/>
    <property type="match status" value="1"/>
</dbReference>
<dbReference type="OrthoDB" id="3362851at2759"/>
<proteinExistence type="predicted"/>
<keyword evidence="2" id="KW-0539">Nucleus</keyword>
<name>A0A9W4UH44_9PLEO</name>
<evidence type="ECO:0000313" key="4">
    <source>
        <dbReference type="EMBL" id="CAI6336091.1"/>
    </source>
</evidence>
<dbReference type="AlphaFoldDB" id="A0A9W4UH44"/>
<dbReference type="PROSITE" id="PS00463">
    <property type="entry name" value="ZN2_CY6_FUNGAL_1"/>
    <property type="match status" value="1"/>
</dbReference>
<dbReference type="GO" id="GO:0008270">
    <property type="term" value="F:zinc ion binding"/>
    <property type="evidence" value="ECO:0007669"/>
    <property type="project" value="InterPro"/>
</dbReference>
<dbReference type="CDD" id="cd00067">
    <property type="entry name" value="GAL4"/>
    <property type="match status" value="1"/>
</dbReference>
<protein>
    <recommendedName>
        <fullName evidence="3">Zn(2)-C6 fungal-type domain-containing protein</fullName>
    </recommendedName>
</protein>
<dbReference type="InterPro" id="IPR001138">
    <property type="entry name" value="Zn2Cys6_DnaBD"/>
</dbReference>
<dbReference type="GO" id="GO:0000981">
    <property type="term" value="F:DNA-binding transcription factor activity, RNA polymerase II-specific"/>
    <property type="evidence" value="ECO:0007669"/>
    <property type="project" value="InterPro"/>
</dbReference>
<dbReference type="PROSITE" id="PS50048">
    <property type="entry name" value="ZN2_CY6_FUNGAL_2"/>
    <property type="match status" value="1"/>
</dbReference>
<dbReference type="PANTHER" id="PTHR37534">
    <property type="entry name" value="TRANSCRIPTIONAL ACTIVATOR PROTEIN UGA3"/>
    <property type="match status" value="1"/>
</dbReference>
<evidence type="ECO:0000256" key="2">
    <source>
        <dbReference type="ARBA" id="ARBA00023242"/>
    </source>
</evidence>
<accession>A0A9W4UH44</accession>
<evidence type="ECO:0000256" key="1">
    <source>
        <dbReference type="ARBA" id="ARBA00004123"/>
    </source>
</evidence>
<keyword evidence="5" id="KW-1185">Reference proteome</keyword>
<dbReference type="EMBL" id="CAOQHR010000006">
    <property type="protein sequence ID" value="CAI6336091.1"/>
    <property type="molecule type" value="Genomic_DNA"/>
</dbReference>
<evidence type="ECO:0000313" key="5">
    <source>
        <dbReference type="Proteomes" id="UP001152607"/>
    </source>
</evidence>
<gene>
    <name evidence="4" type="ORF">PDIGIT_LOCUS9181</name>
</gene>
<comment type="subcellular location">
    <subcellularLocation>
        <location evidence="1">Nucleus</location>
    </subcellularLocation>
</comment>
<sequence length="456" mass="51335">MNGKKRTRTVDGTCWPCRKRRIKCDLGKPQCRRCILNGTASACHYNALDLRWKIAATSKSDHVPTTPPVSSISDGTSLAINEKRAIDYFVARLWPLLSTSGQPCKPPVSLGLRFKPVLQTICVFSDSHRAQDMNTSEQTLTYQRLACLGSIREYLDRKDVERSHLSSLLTAVILLYFLDGFVDCAQRHASTQFHHAGAIAILTELGGFQKARATSSKATSMLLSEFATTDLTAALLQSRTPYLPANIWREMELQQPVWWEVSDIPKSLASVFETMAEMSFYRHSIGEEQAVCFEKVANFEKTLQPSYLVIGDAVSMDAGDRYEMSLTMATYSFCRAFQHAALIYLYRAICKMPTSHALVQQHVHGCLECIRGVDFLPEVQKCSLFPLYVAGAHALTEVHRTYVIEKLDSIYVNLRFESVVSIRANLIQLWEKPLDISDSTWSDTFKEFTGKTTLVL</sequence>
<dbReference type="InterPro" id="IPR021858">
    <property type="entry name" value="Fun_TF"/>
</dbReference>
<dbReference type="GO" id="GO:0005634">
    <property type="term" value="C:nucleus"/>
    <property type="evidence" value="ECO:0007669"/>
    <property type="project" value="UniProtKB-SubCell"/>
</dbReference>
<dbReference type="SUPFAM" id="SSF57701">
    <property type="entry name" value="Zn2/Cys6 DNA-binding domain"/>
    <property type="match status" value="1"/>
</dbReference>
<feature type="domain" description="Zn(2)-C6 fungal-type" evidence="3">
    <location>
        <begin position="13"/>
        <end position="45"/>
    </location>
</feature>
<dbReference type="Pfam" id="PF11951">
    <property type="entry name" value="Fungal_trans_2"/>
    <property type="match status" value="1"/>
</dbReference>
<dbReference type="SMART" id="SM00066">
    <property type="entry name" value="GAL4"/>
    <property type="match status" value="1"/>
</dbReference>
<comment type="caution">
    <text evidence="4">The sequence shown here is derived from an EMBL/GenBank/DDBJ whole genome shotgun (WGS) entry which is preliminary data.</text>
</comment>
<dbReference type="Gene3D" id="4.10.240.10">
    <property type="entry name" value="Zn(2)-C6 fungal-type DNA-binding domain"/>
    <property type="match status" value="1"/>
</dbReference>
<dbReference type="InterPro" id="IPR036864">
    <property type="entry name" value="Zn2-C6_fun-type_DNA-bd_sf"/>
</dbReference>
<dbReference type="Proteomes" id="UP001152607">
    <property type="component" value="Unassembled WGS sequence"/>
</dbReference>
<dbReference type="Pfam" id="PF00172">
    <property type="entry name" value="Zn_clus"/>
    <property type="match status" value="1"/>
</dbReference>
<reference evidence="4" key="1">
    <citation type="submission" date="2023-01" db="EMBL/GenBank/DDBJ databases">
        <authorList>
            <person name="Van Ghelder C."/>
            <person name="Rancurel C."/>
        </authorList>
    </citation>
    <scope>NUCLEOTIDE SEQUENCE</scope>
    <source>
        <strain evidence="4">CNCM I-4278</strain>
    </source>
</reference>
<evidence type="ECO:0000259" key="3">
    <source>
        <dbReference type="PROSITE" id="PS50048"/>
    </source>
</evidence>